<evidence type="ECO:0000256" key="2">
    <source>
        <dbReference type="PIRSR" id="PIRSR605502-1"/>
    </source>
</evidence>
<dbReference type="GO" id="GO:0046872">
    <property type="term" value="F:metal ion binding"/>
    <property type="evidence" value="ECO:0007669"/>
    <property type="project" value="UniProtKB-KW"/>
</dbReference>
<evidence type="ECO:0000313" key="5">
    <source>
        <dbReference type="Proteomes" id="UP000472276"/>
    </source>
</evidence>
<dbReference type="SUPFAM" id="SSF101478">
    <property type="entry name" value="ADP-ribosylglycohydrolase"/>
    <property type="match status" value="1"/>
</dbReference>
<dbReference type="Gene3D" id="1.10.4080.10">
    <property type="entry name" value="ADP-ribosylation/Crystallin J1"/>
    <property type="match status" value="1"/>
</dbReference>
<reference evidence="4" key="2">
    <citation type="submission" date="2025-09" db="UniProtKB">
        <authorList>
            <consortium name="Ensembl"/>
        </authorList>
    </citation>
    <scope>IDENTIFICATION</scope>
</reference>
<evidence type="ECO:0000256" key="3">
    <source>
        <dbReference type="SAM" id="SignalP"/>
    </source>
</evidence>
<dbReference type="InterPro" id="IPR050792">
    <property type="entry name" value="ADP-ribosylglycohydrolase"/>
</dbReference>
<dbReference type="AlphaFoldDB" id="A0A668VZS1"/>
<dbReference type="PANTHER" id="PTHR16222">
    <property type="entry name" value="ADP-RIBOSYLGLYCOHYDROLASE"/>
    <property type="match status" value="1"/>
</dbReference>
<comment type="similarity">
    <text evidence="1">Belongs to the ADP-ribosylglycohydrolase family.</text>
</comment>
<dbReference type="Ensembl" id="ENSOABT00000058476.2">
    <property type="protein sequence ID" value="ENSOABP00000057035.2"/>
    <property type="gene ID" value="ENSOABG00000025112.2"/>
</dbReference>
<dbReference type="Pfam" id="PF03747">
    <property type="entry name" value="ADP_ribosyl_GH"/>
    <property type="match status" value="1"/>
</dbReference>
<organism evidence="4 5">
    <name type="scientific">Oreochromis aureus</name>
    <name type="common">Israeli tilapia</name>
    <name type="synonym">Chromis aureus</name>
    <dbReference type="NCBI Taxonomy" id="47969"/>
    <lineage>
        <taxon>Eukaryota</taxon>
        <taxon>Metazoa</taxon>
        <taxon>Chordata</taxon>
        <taxon>Craniata</taxon>
        <taxon>Vertebrata</taxon>
        <taxon>Euteleostomi</taxon>
        <taxon>Actinopterygii</taxon>
        <taxon>Neopterygii</taxon>
        <taxon>Teleostei</taxon>
        <taxon>Neoteleostei</taxon>
        <taxon>Acanthomorphata</taxon>
        <taxon>Ovalentaria</taxon>
        <taxon>Cichlomorphae</taxon>
        <taxon>Cichliformes</taxon>
        <taxon>Cichlidae</taxon>
        <taxon>African cichlids</taxon>
        <taxon>Pseudocrenilabrinae</taxon>
        <taxon>Oreochromini</taxon>
        <taxon>Oreochromis</taxon>
    </lineage>
</organism>
<sequence>MYLILCTFLQMASALANRAIGAIVGSAVADAAAQPLHWVYDLQKLKGILALNPNPEFHPESANPFYRRETGKQSCYGDQAYVLLESLSECGGLNVDDLKQRTLKVFGPGSEYDTPVQCGCRQRGDGNISNLNLCCFPSGCENDCQIDGIAKLAPIVAFYAGQPDMLEKVEQAIRVTQNNDECVAETLAAARFLEHFILNGPDPKALDAVLNQLNDPNRKQPQDLDKAVIVTCGIRALCVIWIAVRQTRKNAFMPFTSASDVSGLPGAFQAALHGVLTATHYETAVKDTMSCGGCTCSRGSFIGACLGAQVGLEGIPESWKSKTLQYDLVLEHAKKITKHLSA</sequence>
<feature type="binding site" evidence="2">
    <location>
        <position position="74"/>
    </location>
    <ligand>
        <name>Mg(2+)</name>
        <dbReference type="ChEBI" id="CHEBI:18420"/>
        <label>1</label>
    </ligand>
</feature>
<dbReference type="InterPro" id="IPR005502">
    <property type="entry name" value="Ribosyl_crysJ1"/>
</dbReference>
<dbReference type="PANTHER" id="PTHR16222:SF17">
    <property type="entry name" value="SELENOPROTEIN J"/>
    <property type="match status" value="1"/>
</dbReference>
<keyword evidence="3" id="KW-0732">Signal</keyword>
<feature type="chain" id="PRO_5044249864" description="Selenoprotein J" evidence="3">
    <location>
        <begin position="17"/>
        <end position="342"/>
    </location>
</feature>
<evidence type="ECO:0008006" key="6">
    <source>
        <dbReference type="Google" id="ProtNLM"/>
    </source>
</evidence>
<keyword evidence="5" id="KW-1185">Reference proteome</keyword>
<feature type="signal peptide" evidence="3">
    <location>
        <begin position="1"/>
        <end position="16"/>
    </location>
</feature>
<protein>
    <recommendedName>
        <fullName evidence="6">Selenoprotein J</fullName>
    </recommendedName>
</protein>
<dbReference type="InterPro" id="IPR036705">
    <property type="entry name" value="Ribosyl_crysJ1_sf"/>
</dbReference>
<name>A0A668VZS1_OREAU</name>
<evidence type="ECO:0000256" key="1">
    <source>
        <dbReference type="ARBA" id="ARBA00010702"/>
    </source>
</evidence>
<gene>
    <name evidence="4" type="primary">LOC116333760</name>
</gene>
<reference evidence="4" key="1">
    <citation type="submission" date="2025-08" db="UniProtKB">
        <authorList>
            <consortium name="Ensembl"/>
        </authorList>
    </citation>
    <scope>IDENTIFICATION</scope>
</reference>
<accession>A0A668VZS1</accession>
<proteinExistence type="inferred from homology"/>
<comment type="cofactor">
    <cofactor evidence="2">
        <name>Mg(2+)</name>
        <dbReference type="ChEBI" id="CHEBI:18420"/>
    </cofactor>
    <text evidence="2">Binds 2 magnesium ions per subunit.</text>
</comment>
<dbReference type="Proteomes" id="UP000472276">
    <property type="component" value="Unassembled WGS sequence"/>
</dbReference>
<keyword evidence="2" id="KW-0460">Magnesium</keyword>
<evidence type="ECO:0000313" key="4">
    <source>
        <dbReference type="Ensembl" id="ENSOABP00000057035.2"/>
    </source>
</evidence>
<keyword evidence="2" id="KW-0479">Metal-binding</keyword>
<feature type="binding site" evidence="2">
    <location>
        <position position="297"/>
    </location>
    <ligand>
        <name>Mg(2+)</name>
        <dbReference type="ChEBI" id="CHEBI:18420"/>
        <label>1</label>
    </ligand>
</feature>